<dbReference type="SUPFAM" id="SSF53850">
    <property type="entry name" value="Periplasmic binding protein-like II"/>
    <property type="match status" value="1"/>
</dbReference>
<dbReference type="Proteomes" id="UP000266042">
    <property type="component" value="Unassembled WGS sequence"/>
</dbReference>
<dbReference type="Proteomes" id="UP000265724">
    <property type="component" value="Unassembled WGS sequence"/>
</dbReference>
<keyword evidence="4" id="KW-1185">Reference proteome</keyword>
<evidence type="ECO:0000313" key="4">
    <source>
        <dbReference type="Proteomes" id="UP000265724"/>
    </source>
</evidence>
<dbReference type="InterPro" id="IPR030678">
    <property type="entry name" value="Peptide/Ni-bd"/>
</dbReference>
<dbReference type="Gene3D" id="3.10.105.10">
    <property type="entry name" value="Dipeptide-binding Protein, Domain 3"/>
    <property type="match status" value="1"/>
</dbReference>
<dbReference type="GO" id="GO:1904680">
    <property type="term" value="F:peptide transmembrane transporter activity"/>
    <property type="evidence" value="ECO:0007669"/>
    <property type="project" value="TreeGrafter"/>
</dbReference>
<comment type="caution">
    <text evidence="2">The sequence shown here is derived from an EMBL/GenBank/DDBJ whole genome shotgun (WGS) entry which is preliminary data.</text>
</comment>
<evidence type="ECO:0000259" key="1">
    <source>
        <dbReference type="Pfam" id="PF00496"/>
    </source>
</evidence>
<organism evidence="2 5">
    <name type="scientific">Candidatus Cryosericum hinesii</name>
    <dbReference type="NCBI Taxonomy" id="2290915"/>
    <lineage>
        <taxon>Bacteria</taxon>
        <taxon>Pseudomonadati</taxon>
        <taxon>Caldisericota/Cryosericota group</taxon>
        <taxon>Candidatus Cryosericota</taxon>
        <taxon>Candidatus Cryosericia</taxon>
        <taxon>Candidatus Cryosericales</taxon>
        <taxon>Candidatus Cryosericaceae</taxon>
        <taxon>Candidatus Cryosericum</taxon>
    </lineage>
</organism>
<dbReference type="FunFam" id="3.10.105.10:FF:000001">
    <property type="entry name" value="Oligopeptide ABC transporter, oligopeptide-binding protein"/>
    <property type="match status" value="1"/>
</dbReference>
<dbReference type="InterPro" id="IPR039424">
    <property type="entry name" value="SBP_5"/>
</dbReference>
<accession>A0A398D937</accession>
<dbReference type="GO" id="GO:0030288">
    <property type="term" value="C:outer membrane-bounded periplasmic space"/>
    <property type="evidence" value="ECO:0007669"/>
    <property type="project" value="UniProtKB-ARBA"/>
</dbReference>
<dbReference type="InterPro" id="IPR000914">
    <property type="entry name" value="SBP_5_dom"/>
</dbReference>
<dbReference type="GO" id="GO:0043190">
    <property type="term" value="C:ATP-binding cassette (ABC) transporter complex"/>
    <property type="evidence" value="ECO:0007669"/>
    <property type="project" value="InterPro"/>
</dbReference>
<dbReference type="GO" id="GO:0015833">
    <property type="term" value="P:peptide transport"/>
    <property type="evidence" value="ECO:0007669"/>
    <property type="project" value="TreeGrafter"/>
</dbReference>
<reference evidence="4 5" key="1">
    <citation type="submission" date="2018-09" db="EMBL/GenBank/DDBJ databases">
        <title>Discovery and Ecogenomic Context for Candidatus Cryosericales, a Global Caldiserica Order Active in Thawing Permafrost.</title>
        <authorList>
            <person name="Martinez M.A."/>
            <person name="Woodcroft B.J."/>
            <person name="Ignacio Espinoza J.C."/>
            <person name="Zayed A."/>
            <person name="Singleton C.M."/>
            <person name="Boyd J."/>
            <person name="Li Y.-F."/>
            <person name="Purvine S."/>
            <person name="Maughan H."/>
            <person name="Hodgkins S.B."/>
            <person name="Anderson D."/>
            <person name="Sederholm M."/>
            <person name="Temperton B."/>
            <person name="Saleska S.R."/>
            <person name="Tyson G.W."/>
            <person name="Rich V.I."/>
        </authorList>
    </citation>
    <scope>NUCLEOTIDE SEQUENCE [LARGE SCALE GENOMIC DNA]</scope>
    <source>
        <strain evidence="3 4">SMC2</strain>
        <strain evidence="2 5">SMC3</strain>
    </source>
</reference>
<protein>
    <submittedName>
        <fullName evidence="2">Peptide ABC transporter substrate-binding protein</fullName>
    </submittedName>
</protein>
<evidence type="ECO:0000313" key="3">
    <source>
        <dbReference type="EMBL" id="RIE11640.1"/>
    </source>
</evidence>
<dbReference type="EMBL" id="QXIW01000036">
    <property type="protein sequence ID" value="RIE11565.1"/>
    <property type="molecule type" value="Genomic_DNA"/>
</dbReference>
<dbReference type="Pfam" id="PF00496">
    <property type="entry name" value="SBP_bac_5"/>
    <property type="match status" value="1"/>
</dbReference>
<dbReference type="RefSeq" id="WP_119090076.1">
    <property type="nucleotide sequence ID" value="NZ_QXIW01000036.1"/>
</dbReference>
<dbReference type="Gene3D" id="3.90.76.10">
    <property type="entry name" value="Dipeptide-binding Protein, Domain 1"/>
    <property type="match status" value="1"/>
</dbReference>
<dbReference type="PIRSF" id="PIRSF002741">
    <property type="entry name" value="MppA"/>
    <property type="match status" value="1"/>
</dbReference>
<proteinExistence type="predicted"/>
<feature type="domain" description="Solute-binding protein family 5" evidence="1">
    <location>
        <begin position="75"/>
        <end position="490"/>
    </location>
</feature>
<dbReference type="AlphaFoldDB" id="A0A398D937"/>
<dbReference type="EMBL" id="QXIX01000060">
    <property type="protein sequence ID" value="RIE11640.1"/>
    <property type="molecule type" value="Genomic_DNA"/>
</dbReference>
<gene>
    <name evidence="3" type="ORF">SMC2_08695</name>
    <name evidence="2" type="ORF">SMC3_08845</name>
</gene>
<dbReference type="CDD" id="cd08504">
    <property type="entry name" value="PBP2_OppA"/>
    <property type="match status" value="1"/>
</dbReference>
<name>A0A398D937_9BACT</name>
<dbReference type="PANTHER" id="PTHR30290">
    <property type="entry name" value="PERIPLASMIC BINDING COMPONENT OF ABC TRANSPORTER"/>
    <property type="match status" value="1"/>
</dbReference>
<dbReference type="Gene3D" id="3.40.190.10">
    <property type="entry name" value="Periplasmic binding protein-like II"/>
    <property type="match status" value="1"/>
</dbReference>
<sequence length="568" mass="62784">MKKALSLVLVLVFVVSLFGGVFVIPSAKAVAQEVTYNLGTEPATIDPAVSVDVSSANIELQVFEGLTRIDNKNMPQPAIAKSWTISKDHKTYIFTLRDAYWTNGTPVTAYDFEYAWKRALSPDLASEYAYQLYYVSGGEAFNTSIKVGTKYYAQTVDAKGNPLTKKVGGKDVPVPNMKKEIDPSKNVGVKALTAKTLKVYLQSPTPYFLGLTAFPTLMPVCKAVVSKNDKWAVDLTNYVTDGPFKLTQWSHNDKMVFVKNPTYWDRDKVKLTKITYLMVEDESTALSMYQSGQLDAAVNVPLPDLPKQVASGDAKILPSLGTYYYQFNVTKRPFNDARVRKALALAIDRKGITQSILKGGQTPALALVPYGIADALPGTDFRTVGGSYYKDNDIATAKSLLAQAGYPNGKGFPAFTLLFIASNARKSICEAIQQMWKKNLGITCAVRSEERGVYLDDRTNLNYDIMWTGWTGDYMDPNTFLDVWVTGGGQNCTGYSNKSYDALIAKAKATVNPTARMATLHAAEKILMTDMPILPIYFYTNPVLLSKHVKNFYQSTLGFVDWKNAYMG</sequence>
<evidence type="ECO:0000313" key="5">
    <source>
        <dbReference type="Proteomes" id="UP000266042"/>
    </source>
</evidence>
<evidence type="ECO:0000313" key="2">
    <source>
        <dbReference type="EMBL" id="RIE11565.1"/>
    </source>
</evidence>
<dbReference type="PANTHER" id="PTHR30290:SF79">
    <property type="entry name" value="DIPEPTIDE-BINDING PROTEIN DPPE"/>
    <property type="match status" value="1"/>
</dbReference>